<dbReference type="SUPFAM" id="SSF54373">
    <property type="entry name" value="FAD-linked reductases, C-terminal domain"/>
    <property type="match status" value="1"/>
</dbReference>
<dbReference type="NCBIfam" id="TIGR00562">
    <property type="entry name" value="proto_IX_ox"/>
    <property type="match status" value="1"/>
</dbReference>
<dbReference type="InterPro" id="IPR002937">
    <property type="entry name" value="Amino_oxidase"/>
</dbReference>
<dbReference type="InterPro" id="IPR004572">
    <property type="entry name" value="Protoporphyrinogen_oxidase"/>
</dbReference>
<dbReference type="Pfam" id="PF01593">
    <property type="entry name" value="Amino_oxidase"/>
    <property type="match status" value="1"/>
</dbReference>
<evidence type="ECO:0000259" key="12">
    <source>
        <dbReference type="Pfam" id="PF01593"/>
    </source>
</evidence>
<dbReference type="Gene3D" id="1.10.3110.10">
    <property type="entry name" value="protoporphyrinogen ix oxidase, domain 3"/>
    <property type="match status" value="1"/>
</dbReference>
<accession>A0A0P6XZC4</accession>
<evidence type="ECO:0000256" key="1">
    <source>
        <dbReference type="ARBA" id="ARBA00001755"/>
    </source>
</evidence>
<evidence type="ECO:0000256" key="4">
    <source>
        <dbReference type="ARBA" id="ARBA00008310"/>
    </source>
</evidence>
<evidence type="ECO:0000256" key="8">
    <source>
        <dbReference type="ARBA" id="ARBA00022827"/>
    </source>
</evidence>
<dbReference type="GO" id="GO:0004729">
    <property type="term" value="F:oxygen-dependent protoporphyrinogen oxidase activity"/>
    <property type="evidence" value="ECO:0007669"/>
    <property type="project" value="UniProtKB-UniRule"/>
</dbReference>
<keyword evidence="9 11" id="KW-0560">Oxidoreductase</keyword>
<keyword evidence="8 11" id="KW-0274">FAD</keyword>
<feature type="domain" description="Amine oxidase" evidence="12">
    <location>
        <begin position="16"/>
        <end position="467"/>
    </location>
</feature>
<dbReference type="Proteomes" id="UP000050277">
    <property type="component" value="Unassembled WGS sequence"/>
</dbReference>
<dbReference type="RefSeq" id="WP_054535699.1">
    <property type="nucleotide sequence ID" value="NZ_LGKP01000025.1"/>
</dbReference>
<organism evidence="13 14">
    <name type="scientific">Herpetosiphon geysericola</name>
    <dbReference type="NCBI Taxonomy" id="70996"/>
    <lineage>
        <taxon>Bacteria</taxon>
        <taxon>Bacillati</taxon>
        <taxon>Chloroflexota</taxon>
        <taxon>Chloroflexia</taxon>
        <taxon>Herpetosiphonales</taxon>
        <taxon>Herpetosiphonaceae</taxon>
        <taxon>Herpetosiphon</taxon>
    </lineage>
</organism>
<evidence type="ECO:0000256" key="5">
    <source>
        <dbReference type="ARBA" id="ARBA00012402"/>
    </source>
</evidence>
<evidence type="ECO:0000256" key="11">
    <source>
        <dbReference type="RuleBase" id="RU364052"/>
    </source>
</evidence>
<comment type="subcellular location">
    <subcellularLocation>
        <location evidence="11">Cytoplasm</location>
    </subcellularLocation>
</comment>
<keyword evidence="7 11" id="KW-0285">Flavoprotein</keyword>
<dbReference type="InterPro" id="IPR036188">
    <property type="entry name" value="FAD/NAD-bd_sf"/>
</dbReference>
<comment type="pathway">
    <text evidence="3 11">Porphyrin-containing compound metabolism; protoheme biosynthesis.</text>
</comment>
<dbReference type="GO" id="GO:0005737">
    <property type="term" value="C:cytoplasm"/>
    <property type="evidence" value="ECO:0007669"/>
    <property type="project" value="UniProtKB-SubCell"/>
</dbReference>
<keyword evidence="14" id="KW-1185">Reference proteome</keyword>
<dbReference type="AlphaFoldDB" id="A0A0P6XZC4"/>
<evidence type="ECO:0000256" key="10">
    <source>
        <dbReference type="ARBA" id="ARBA00023133"/>
    </source>
</evidence>
<dbReference type="OrthoDB" id="9805195at2"/>
<comment type="caution">
    <text evidence="13">The sequence shown here is derived from an EMBL/GenBank/DDBJ whole genome shotgun (WGS) entry which is preliminary data.</text>
</comment>
<evidence type="ECO:0000256" key="3">
    <source>
        <dbReference type="ARBA" id="ARBA00004744"/>
    </source>
</evidence>
<name>A0A0P6XZC4_9CHLR</name>
<dbReference type="InterPro" id="IPR050464">
    <property type="entry name" value="Zeta_carotene_desat/Oxidored"/>
</dbReference>
<evidence type="ECO:0000256" key="2">
    <source>
        <dbReference type="ARBA" id="ARBA00001974"/>
    </source>
</evidence>
<dbReference type="EC" id="1.3.3.15" evidence="5 11"/>
<proteinExistence type="inferred from homology"/>
<dbReference type="EMBL" id="LGKP01000025">
    <property type="protein sequence ID" value="KPL85398.1"/>
    <property type="molecule type" value="Genomic_DNA"/>
</dbReference>
<gene>
    <name evidence="13" type="ORF">SE18_17255</name>
</gene>
<dbReference type="Gene3D" id="3.50.50.60">
    <property type="entry name" value="FAD/NAD(P)-binding domain"/>
    <property type="match status" value="1"/>
</dbReference>
<reference evidence="13 14" key="1">
    <citation type="submission" date="2015-07" db="EMBL/GenBank/DDBJ databases">
        <title>Whole genome sequence of Herpetosiphon geysericola DSM 7119.</title>
        <authorList>
            <person name="Hemp J."/>
            <person name="Ward L.M."/>
            <person name="Pace L.A."/>
            <person name="Fischer W.W."/>
        </authorList>
    </citation>
    <scope>NUCLEOTIDE SEQUENCE [LARGE SCALE GENOMIC DNA]</scope>
    <source>
        <strain evidence="13 14">DSM 7119</strain>
    </source>
</reference>
<comment type="catalytic activity">
    <reaction evidence="1">
        <text>coproporphyrinogen III + 3 O2 = coproporphyrin III + 3 H2O2</text>
        <dbReference type="Rhea" id="RHEA:43436"/>
        <dbReference type="ChEBI" id="CHEBI:15379"/>
        <dbReference type="ChEBI" id="CHEBI:16240"/>
        <dbReference type="ChEBI" id="CHEBI:57309"/>
        <dbReference type="ChEBI" id="CHEBI:131725"/>
        <dbReference type="EC" id="1.3.3.15"/>
    </reaction>
    <physiologicalReaction direction="left-to-right" evidence="1">
        <dbReference type="Rhea" id="RHEA:43437"/>
    </physiologicalReaction>
</comment>
<protein>
    <recommendedName>
        <fullName evidence="6 11">Coproporphyrinogen III oxidase</fullName>
        <ecNumber evidence="5 11">1.3.3.15</ecNumber>
    </recommendedName>
</protein>
<dbReference type="STRING" id="70996.SE18_17255"/>
<dbReference type="Gene3D" id="3.90.660.20">
    <property type="entry name" value="Protoporphyrinogen oxidase, mitochondrial, domain 2"/>
    <property type="match status" value="1"/>
</dbReference>
<evidence type="ECO:0000313" key="13">
    <source>
        <dbReference type="EMBL" id="KPL85398.1"/>
    </source>
</evidence>
<evidence type="ECO:0000256" key="9">
    <source>
        <dbReference type="ARBA" id="ARBA00023002"/>
    </source>
</evidence>
<comment type="similarity">
    <text evidence="4 11">Belongs to the protoporphyrinogen/coproporphyrinogen oxidase family. Coproporphyrinogen III oxidase subfamily.</text>
</comment>
<dbReference type="UniPathway" id="UPA00252"/>
<dbReference type="PANTHER" id="PTHR42923">
    <property type="entry name" value="PROTOPORPHYRINOGEN OXIDASE"/>
    <property type="match status" value="1"/>
</dbReference>
<dbReference type="PRINTS" id="PR00419">
    <property type="entry name" value="ADXRDTASE"/>
</dbReference>
<dbReference type="SUPFAM" id="SSF51905">
    <property type="entry name" value="FAD/NAD(P)-binding domain"/>
    <property type="match status" value="1"/>
</dbReference>
<comment type="cofactor">
    <cofactor evidence="2 11">
        <name>FAD</name>
        <dbReference type="ChEBI" id="CHEBI:57692"/>
    </cofactor>
</comment>
<keyword evidence="10 11" id="KW-0350">Heme biosynthesis</keyword>
<comment type="function">
    <text evidence="11">Involved in coproporphyrin-dependent heme b biosynthesis. Catalyzes the oxidation of coproporphyrinogen III to coproporphyrin III.</text>
</comment>
<sequence length="476" mass="52313">MDVADQPRIAIIGGGIAGLSTAWYLQKQGLAKIQLFERDQRLGGKLLTKHVALPDAAGELLVEAGPDAFISQKPWGLQLARELSLDDQLISTEPARHKVFVLHRGKPEPLPDGINLVVPTEFWPLLRTPILSWPGKLRMLLDLVLPARQSNADESLADFVRRRFGAEALDKLGEPLMSGIHNAESDRQSLEATFPRFIEAERSHGSVIRGIRAAKVKAGKPKGQQLSPFISLRGGIEQLITTLVDQLTVELRTNCGVQALRYDPTNAPAYQLTLDDGTRVDADVVVLAVPSYAAAKLVQPWAETLAERLQAIRYVSTGTVSLAFRRSESTMAFDSYGLVIPRSEHRLINAVTINSRKFAGRAPADYMLLRAFVGGSKHPEVLRLDDQRLTELVRDQLKAIFGLDAEPVWSGVARWNEANPQYDVGHFQRMDQLEALCPEGLLLCGSGFRGVGIPDCVRQAQTTAEAIVDLFAQTNA</sequence>
<evidence type="ECO:0000256" key="7">
    <source>
        <dbReference type="ARBA" id="ARBA00022630"/>
    </source>
</evidence>
<evidence type="ECO:0000256" key="6">
    <source>
        <dbReference type="ARBA" id="ARBA00019046"/>
    </source>
</evidence>
<evidence type="ECO:0000313" key="14">
    <source>
        <dbReference type="Proteomes" id="UP000050277"/>
    </source>
</evidence>
<keyword evidence="11" id="KW-0963">Cytoplasm</keyword>
<dbReference type="PANTHER" id="PTHR42923:SF3">
    <property type="entry name" value="PROTOPORPHYRINOGEN OXIDASE"/>
    <property type="match status" value="1"/>
</dbReference>
<dbReference type="GO" id="GO:0006783">
    <property type="term" value="P:heme biosynthetic process"/>
    <property type="evidence" value="ECO:0007669"/>
    <property type="project" value="UniProtKB-UniRule"/>
</dbReference>